<evidence type="ECO:0000313" key="3">
    <source>
        <dbReference type="Proteomes" id="UP001151752"/>
    </source>
</evidence>
<keyword evidence="1" id="KW-1133">Transmembrane helix</keyword>
<reference evidence="2" key="1">
    <citation type="submission" date="2022-11" db="EMBL/GenBank/DDBJ databases">
        <authorList>
            <person name="Hyden B.L."/>
            <person name="Feng K."/>
            <person name="Yates T."/>
            <person name="Jawdy S."/>
            <person name="Smart L.B."/>
            <person name="Muchero W."/>
        </authorList>
    </citation>
    <scope>NUCLEOTIDE SEQUENCE</scope>
    <source>
        <tissue evidence="2">Shoot tip</tissue>
    </source>
</reference>
<keyword evidence="3" id="KW-1185">Reference proteome</keyword>
<organism evidence="2 3">
    <name type="scientific">Salix koriyanagi</name>
    <dbReference type="NCBI Taxonomy" id="2511006"/>
    <lineage>
        <taxon>Eukaryota</taxon>
        <taxon>Viridiplantae</taxon>
        <taxon>Streptophyta</taxon>
        <taxon>Embryophyta</taxon>
        <taxon>Tracheophyta</taxon>
        <taxon>Spermatophyta</taxon>
        <taxon>Magnoliopsida</taxon>
        <taxon>eudicotyledons</taxon>
        <taxon>Gunneridae</taxon>
        <taxon>Pentapetalae</taxon>
        <taxon>rosids</taxon>
        <taxon>fabids</taxon>
        <taxon>Malpighiales</taxon>
        <taxon>Salicaceae</taxon>
        <taxon>Saliceae</taxon>
        <taxon>Salix</taxon>
    </lineage>
</organism>
<gene>
    <name evidence="2" type="ORF">OIU74_026029</name>
</gene>
<dbReference type="EMBL" id="JAPFFM010000006">
    <property type="protein sequence ID" value="KAJ6759468.1"/>
    <property type="molecule type" value="Genomic_DNA"/>
</dbReference>
<evidence type="ECO:0000313" key="2">
    <source>
        <dbReference type="EMBL" id="KAJ6759468.1"/>
    </source>
</evidence>
<name>A0A9Q0W3E8_9ROSI</name>
<keyword evidence="1" id="KW-0812">Transmembrane</keyword>
<dbReference type="Proteomes" id="UP001151752">
    <property type="component" value="Chromosome 18"/>
</dbReference>
<keyword evidence="1" id="KW-0472">Membrane</keyword>
<evidence type="ECO:0000256" key="1">
    <source>
        <dbReference type="SAM" id="Phobius"/>
    </source>
</evidence>
<protein>
    <submittedName>
        <fullName evidence="2">Uncharacterized protein</fullName>
    </submittedName>
</protein>
<accession>A0A9Q0W3E8</accession>
<feature type="transmembrane region" description="Helical" evidence="1">
    <location>
        <begin position="16"/>
        <end position="37"/>
    </location>
</feature>
<comment type="caution">
    <text evidence="2">The sequence shown here is derived from an EMBL/GenBank/DDBJ whole genome shotgun (WGS) entry which is preliminary data.</text>
</comment>
<dbReference type="AlphaFoldDB" id="A0A9Q0W3E8"/>
<sequence>MSDHRSGLAILINGRIFWVAEPLTSSRYLALMVFVVARRTSDRPIQKDTTDIDKPIVHSRLECLGFLLLLSENRMNSIKTFFDLILKQCPNQGSATGPEFSWLYFPDPAL</sequence>
<reference evidence="2" key="2">
    <citation type="journal article" date="2023" name="Int. J. Mol. Sci.">
        <title>De Novo Assembly and Annotation of 11 Diverse Shrub Willow (Salix) Genomes Reveals Novel Gene Organization in Sex-Linked Regions.</title>
        <authorList>
            <person name="Hyden B."/>
            <person name="Feng K."/>
            <person name="Yates T.B."/>
            <person name="Jawdy S."/>
            <person name="Cereghino C."/>
            <person name="Smart L.B."/>
            <person name="Muchero W."/>
        </authorList>
    </citation>
    <scope>NUCLEOTIDE SEQUENCE</scope>
    <source>
        <tissue evidence="2">Shoot tip</tissue>
    </source>
</reference>
<proteinExistence type="predicted"/>